<accession>A0A1X3DDG4</accession>
<dbReference type="EMBL" id="MTBO01000006">
    <property type="protein sequence ID" value="OSI17943.1"/>
    <property type="molecule type" value="Genomic_DNA"/>
</dbReference>
<name>A0A1X3DDG4_9NEIS</name>
<dbReference type="AlphaFoldDB" id="A0A1X3DDG4"/>
<dbReference type="GeneID" id="94581890"/>
<dbReference type="PROSITE" id="PS51257">
    <property type="entry name" value="PROKAR_LIPOPROTEIN"/>
    <property type="match status" value="1"/>
</dbReference>
<protein>
    <recommendedName>
        <fullName evidence="4">Lipoprotein</fullName>
    </recommendedName>
</protein>
<dbReference type="Proteomes" id="UP000193118">
    <property type="component" value="Unassembled WGS sequence"/>
</dbReference>
<keyword evidence="3" id="KW-1185">Reference proteome</keyword>
<dbReference type="STRING" id="194197.BWD09_04100"/>
<evidence type="ECO:0000313" key="2">
    <source>
        <dbReference type="EMBL" id="OSI17943.1"/>
    </source>
</evidence>
<organism evidence="2 3">
    <name type="scientific">Neisseria dentiae</name>
    <dbReference type="NCBI Taxonomy" id="194197"/>
    <lineage>
        <taxon>Bacteria</taxon>
        <taxon>Pseudomonadati</taxon>
        <taxon>Pseudomonadota</taxon>
        <taxon>Betaproteobacteria</taxon>
        <taxon>Neisseriales</taxon>
        <taxon>Neisseriaceae</taxon>
        <taxon>Neisseria</taxon>
    </lineage>
</organism>
<gene>
    <name evidence="2" type="ORF">BWD09_04100</name>
</gene>
<sequence>MKYRLTTITAALLLAACSAPPEKVNNHPQPVKKETKTMPETKTTPQTQWEILTRILEMMASAQSDKDFSIERLEQTFGVKMKRSEKDDDDGSFFTNLSKNWDWYMDKYKDPIEGQDGVDFSFEPTAEYRDTHKVSEEPNITEICDMDYDEFVRKAETLGFTQTPNIVQDGMQRGGLFK</sequence>
<evidence type="ECO:0000313" key="3">
    <source>
        <dbReference type="Proteomes" id="UP000193118"/>
    </source>
</evidence>
<evidence type="ECO:0000256" key="1">
    <source>
        <dbReference type="SAM" id="MobiDB-lite"/>
    </source>
</evidence>
<evidence type="ECO:0008006" key="4">
    <source>
        <dbReference type="Google" id="ProtNLM"/>
    </source>
</evidence>
<reference evidence="3" key="1">
    <citation type="submission" date="2017-01" db="EMBL/GenBank/DDBJ databases">
        <authorList>
            <person name="Wolfgang W.J."/>
            <person name="Cole J."/>
            <person name="Wroblewski D."/>
            <person name="Mcginnis J."/>
            <person name="Musser K.A."/>
        </authorList>
    </citation>
    <scope>NUCLEOTIDE SEQUENCE [LARGE SCALE GENOMIC DNA]</scope>
    <source>
        <strain evidence="3">DSM 19151</strain>
    </source>
</reference>
<feature type="region of interest" description="Disordered" evidence="1">
    <location>
        <begin position="20"/>
        <end position="45"/>
    </location>
</feature>
<comment type="caution">
    <text evidence="2">The sequence shown here is derived from an EMBL/GenBank/DDBJ whole genome shotgun (WGS) entry which is preliminary data.</text>
</comment>
<dbReference type="RefSeq" id="WP_085365452.1">
    <property type="nucleotide sequence ID" value="NZ_CAUJPZ010000014.1"/>
</dbReference>
<proteinExistence type="predicted"/>